<name>R7Q615_CHOCR</name>
<keyword evidence="3" id="KW-1185">Reference proteome</keyword>
<organism evidence="2 3">
    <name type="scientific">Chondrus crispus</name>
    <name type="common">Carrageen Irish moss</name>
    <name type="synonym">Polymorpha crispa</name>
    <dbReference type="NCBI Taxonomy" id="2769"/>
    <lineage>
        <taxon>Eukaryota</taxon>
        <taxon>Rhodophyta</taxon>
        <taxon>Florideophyceae</taxon>
        <taxon>Rhodymeniophycidae</taxon>
        <taxon>Gigartinales</taxon>
        <taxon>Gigartinaceae</taxon>
        <taxon>Chondrus</taxon>
    </lineage>
</organism>
<evidence type="ECO:0000256" key="1">
    <source>
        <dbReference type="SAM" id="MobiDB-lite"/>
    </source>
</evidence>
<feature type="compositionally biased region" description="Low complexity" evidence="1">
    <location>
        <begin position="168"/>
        <end position="191"/>
    </location>
</feature>
<dbReference type="Gramene" id="CDF33957">
    <property type="protein sequence ID" value="CDF33957"/>
    <property type="gene ID" value="CHC_T00002630001"/>
</dbReference>
<reference evidence="3" key="1">
    <citation type="journal article" date="2013" name="Proc. Natl. Acad. Sci. U.S.A.">
        <title>Genome structure and metabolic features in the red seaweed Chondrus crispus shed light on evolution of the Archaeplastida.</title>
        <authorList>
            <person name="Collen J."/>
            <person name="Porcel B."/>
            <person name="Carre W."/>
            <person name="Ball S.G."/>
            <person name="Chaparro C."/>
            <person name="Tonon T."/>
            <person name="Barbeyron T."/>
            <person name="Michel G."/>
            <person name="Noel B."/>
            <person name="Valentin K."/>
            <person name="Elias M."/>
            <person name="Artiguenave F."/>
            <person name="Arun A."/>
            <person name="Aury J.M."/>
            <person name="Barbosa-Neto J.F."/>
            <person name="Bothwell J.H."/>
            <person name="Bouget F.Y."/>
            <person name="Brillet L."/>
            <person name="Cabello-Hurtado F."/>
            <person name="Capella-Gutierrez S."/>
            <person name="Charrier B."/>
            <person name="Cladiere L."/>
            <person name="Cock J.M."/>
            <person name="Coelho S.M."/>
            <person name="Colleoni C."/>
            <person name="Czjzek M."/>
            <person name="Da Silva C."/>
            <person name="Delage L."/>
            <person name="Denoeud F."/>
            <person name="Deschamps P."/>
            <person name="Dittami S.M."/>
            <person name="Gabaldon T."/>
            <person name="Gachon C.M."/>
            <person name="Groisillier A."/>
            <person name="Herve C."/>
            <person name="Jabbari K."/>
            <person name="Katinka M."/>
            <person name="Kloareg B."/>
            <person name="Kowalczyk N."/>
            <person name="Labadie K."/>
            <person name="Leblanc C."/>
            <person name="Lopez P.J."/>
            <person name="McLachlan D.H."/>
            <person name="Meslet-Cladiere L."/>
            <person name="Moustafa A."/>
            <person name="Nehr Z."/>
            <person name="Nyvall Collen P."/>
            <person name="Panaud O."/>
            <person name="Partensky F."/>
            <person name="Poulain J."/>
            <person name="Rensing S.A."/>
            <person name="Rousvoal S."/>
            <person name="Samson G."/>
            <person name="Symeonidi A."/>
            <person name="Weissenbach J."/>
            <person name="Zambounis A."/>
            <person name="Wincker P."/>
            <person name="Boyen C."/>
        </authorList>
    </citation>
    <scope>NUCLEOTIDE SEQUENCE [LARGE SCALE GENOMIC DNA]</scope>
    <source>
        <strain evidence="3">cv. Stackhouse</strain>
    </source>
</reference>
<protein>
    <submittedName>
        <fullName evidence="2">Uncharacterized protein</fullName>
    </submittedName>
</protein>
<proteinExistence type="predicted"/>
<dbReference type="KEGG" id="ccp:CHC_T00002630001"/>
<dbReference type="EMBL" id="HG001663">
    <property type="protein sequence ID" value="CDF33957.1"/>
    <property type="molecule type" value="Genomic_DNA"/>
</dbReference>
<gene>
    <name evidence="2" type="ORF">CHC_T00002630001</name>
</gene>
<evidence type="ECO:0000313" key="3">
    <source>
        <dbReference type="Proteomes" id="UP000012073"/>
    </source>
</evidence>
<evidence type="ECO:0000313" key="2">
    <source>
        <dbReference type="EMBL" id="CDF33957.1"/>
    </source>
</evidence>
<dbReference type="GeneID" id="17321478"/>
<dbReference type="AlphaFoldDB" id="R7Q615"/>
<accession>R7Q615</accession>
<dbReference type="Proteomes" id="UP000012073">
    <property type="component" value="Unassembled WGS sequence"/>
</dbReference>
<sequence length="198" mass="21186">MCLYKTNCSPPALSSTLPPTTFQYDAASASTRELRGWCRSASWDTLRASSARLSLSSSTAHFSFSTAGAGAEARGRRSSGTLGAWHAPGVPDERRVLACDTPRLNSSRARSVFCTSLRSSCPYSCQTEADAETLSPGNVRAGALATWATVLFSRHPPHHQNQHLSLVQPRPSQSPASSTSSSSSPHQPRSSWNPSRVP</sequence>
<feature type="region of interest" description="Disordered" evidence="1">
    <location>
        <begin position="158"/>
        <end position="198"/>
    </location>
</feature>
<dbReference type="RefSeq" id="XP_005713776.1">
    <property type="nucleotide sequence ID" value="XM_005713719.1"/>
</dbReference>